<gene>
    <name evidence="3" type="ORF">NS226_21595</name>
</gene>
<comment type="caution">
    <text evidence="3">The sequence shown here is derived from an EMBL/GenBank/DDBJ whole genome shotgun (WGS) entry which is preliminary data.</text>
</comment>
<dbReference type="InterPro" id="IPR018639">
    <property type="entry name" value="DUF2062"/>
</dbReference>
<keyword evidence="1" id="KW-0472">Membrane</keyword>
<evidence type="ECO:0000313" key="4">
    <source>
        <dbReference type="Proteomes" id="UP000078272"/>
    </source>
</evidence>
<dbReference type="PATRIC" id="fig|401562.3.peg.4776"/>
<keyword evidence="1" id="KW-0812">Transmembrane</keyword>
<evidence type="ECO:0000313" key="3">
    <source>
        <dbReference type="EMBL" id="KTQ84415.1"/>
    </source>
</evidence>
<feature type="transmembrane region" description="Helical" evidence="1">
    <location>
        <begin position="66"/>
        <end position="89"/>
    </location>
</feature>
<dbReference type="RefSeq" id="WP_058636707.1">
    <property type="nucleotide sequence ID" value="NZ_LDPZ01000073.1"/>
</dbReference>
<reference evidence="3 4" key="1">
    <citation type="journal article" date="2016" name="Front. Microbiol.">
        <title>Genomic Resource of Rice Seed Associated Bacteria.</title>
        <authorList>
            <person name="Midha S."/>
            <person name="Bansal K."/>
            <person name="Sharma S."/>
            <person name="Kumar N."/>
            <person name="Patil P.P."/>
            <person name="Chaudhry V."/>
            <person name="Patil P.B."/>
        </authorList>
    </citation>
    <scope>NUCLEOTIDE SEQUENCE [LARGE SCALE GENOMIC DNA]</scope>
    <source>
        <strain evidence="3 4">NS226</strain>
    </source>
</reference>
<name>A0A175R4E3_9HYPH</name>
<evidence type="ECO:0000259" key="2">
    <source>
        <dbReference type="Pfam" id="PF09835"/>
    </source>
</evidence>
<proteinExistence type="predicted"/>
<dbReference type="PANTHER" id="PTHR40547:SF1">
    <property type="entry name" value="SLL0298 PROTEIN"/>
    <property type="match status" value="1"/>
</dbReference>
<dbReference type="STRING" id="401562.NS365_08530"/>
<dbReference type="AlphaFoldDB" id="A0A175R4E3"/>
<evidence type="ECO:0000256" key="1">
    <source>
        <dbReference type="SAM" id="Phobius"/>
    </source>
</evidence>
<sequence length="198" mass="21916">MLFRRRQPETRLQRVRSALWPRRSWRRSLRYMQKRVLRLRATPHAIAAGVAAGVFATFTPLIGFHFLLAFALAYCIAGNMAAAALGCLAGNPLTFPFIWASTYEVGRWVLRAEVPNGEAPPGLQAALAQFNISAIWEPYLKPMLVGSVPLGFGFGLVSYVLVRWGASSFQAARARRAQEKAAARPRPAMMTSIRQDAA</sequence>
<dbReference type="OrthoDB" id="7360463at2"/>
<dbReference type="Pfam" id="PF09835">
    <property type="entry name" value="DUF2062"/>
    <property type="match status" value="1"/>
</dbReference>
<organism evidence="3 4">
    <name type="scientific">Aureimonas ureilytica</name>
    <dbReference type="NCBI Taxonomy" id="401562"/>
    <lineage>
        <taxon>Bacteria</taxon>
        <taxon>Pseudomonadati</taxon>
        <taxon>Pseudomonadota</taxon>
        <taxon>Alphaproteobacteria</taxon>
        <taxon>Hyphomicrobiales</taxon>
        <taxon>Aurantimonadaceae</taxon>
        <taxon>Aureimonas</taxon>
    </lineage>
</organism>
<accession>A0A175R4E3</accession>
<keyword evidence="1" id="KW-1133">Transmembrane helix</keyword>
<feature type="domain" description="DUF2062" evidence="2">
    <location>
        <begin position="27"/>
        <end position="173"/>
    </location>
</feature>
<dbReference type="Proteomes" id="UP000078272">
    <property type="component" value="Unassembled WGS sequence"/>
</dbReference>
<protein>
    <submittedName>
        <fullName evidence="3">Membrane protein</fullName>
    </submittedName>
</protein>
<dbReference type="PANTHER" id="PTHR40547">
    <property type="entry name" value="SLL0298 PROTEIN"/>
    <property type="match status" value="1"/>
</dbReference>
<dbReference type="EMBL" id="LDPZ01000073">
    <property type="protein sequence ID" value="KTQ84415.1"/>
    <property type="molecule type" value="Genomic_DNA"/>
</dbReference>